<evidence type="ECO:0000313" key="3">
    <source>
        <dbReference type="Proteomes" id="UP001629462"/>
    </source>
</evidence>
<evidence type="ECO:0000256" key="1">
    <source>
        <dbReference type="SAM" id="Coils"/>
    </source>
</evidence>
<protein>
    <submittedName>
        <fullName evidence="2">Uncharacterized protein</fullName>
    </submittedName>
</protein>
<keyword evidence="1" id="KW-0175">Coiled coil</keyword>
<reference evidence="2 3" key="1">
    <citation type="journal article" date="2024" name="Chem. Sci.">
        <title>Discovery of megapolipeptins by genome mining of a Burkholderiales bacteria collection.</title>
        <authorList>
            <person name="Paulo B.S."/>
            <person name="Recchia M.J.J."/>
            <person name="Lee S."/>
            <person name="Fergusson C.H."/>
            <person name="Romanowski S.B."/>
            <person name="Hernandez A."/>
            <person name="Krull N."/>
            <person name="Liu D.Y."/>
            <person name="Cavanagh H."/>
            <person name="Bos A."/>
            <person name="Gray C.A."/>
            <person name="Murphy B.T."/>
            <person name="Linington R.G."/>
            <person name="Eustaquio A.S."/>
        </authorList>
    </citation>
    <scope>NUCLEOTIDE SEQUENCE [LARGE SCALE GENOMIC DNA]</scope>
    <source>
        <strain evidence="2 3">RL17-374-BIF-D</strain>
    </source>
</reference>
<evidence type="ECO:0000313" key="2">
    <source>
        <dbReference type="EMBL" id="MFM0517364.1"/>
    </source>
</evidence>
<accession>A0ABW9CI99</accession>
<keyword evidence="3" id="KW-1185">Reference proteome</keyword>
<comment type="caution">
    <text evidence="2">The sequence shown here is derived from an EMBL/GenBank/DDBJ whole genome shotgun (WGS) entry which is preliminary data.</text>
</comment>
<dbReference type="RefSeq" id="WP_250485869.1">
    <property type="nucleotide sequence ID" value="NZ_JAQQDB010000006.1"/>
</dbReference>
<sequence>MDEPDERSPAKVEREIAECWRRIDDCQEQLIIVRSIGNNTFELQRELDRLQAHRTQLEQTRALLTAR</sequence>
<dbReference type="EMBL" id="JAQQDB010000006">
    <property type="protein sequence ID" value="MFM0517364.1"/>
    <property type="molecule type" value="Genomic_DNA"/>
</dbReference>
<name>A0ABW9CI99_9BURK</name>
<proteinExistence type="predicted"/>
<organism evidence="2 3">
    <name type="scientific">Caballeronia jiangsuensis</name>
    <dbReference type="NCBI Taxonomy" id="1458357"/>
    <lineage>
        <taxon>Bacteria</taxon>
        <taxon>Pseudomonadati</taxon>
        <taxon>Pseudomonadota</taxon>
        <taxon>Betaproteobacteria</taxon>
        <taxon>Burkholderiales</taxon>
        <taxon>Burkholderiaceae</taxon>
        <taxon>Caballeronia</taxon>
    </lineage>
</organism>
<dbReference type="Proteomes" id="UP001629462">
    <property type="component" value="Unassembled WGS sequence"/>
</dbReference>
<feature type="coiled-coil region" evidence="1">
    <location>
        <begin position="40"/>
        <end position="67"/>
    </location>
</feature>
<gene>
    <name evidence="2" type="ORF">PQR08_08025</name>
</gene>